<dbReference type="InterPro" id="IPR021202">
    <property type="entry name" value="Rv3654c-like"/>
</dbReference>
<feature type="transmembrane region" description="Helical" evidence="1">
    <location>
        <begin position="12"/>
        <end position="36"/>
    </location>
</feature>
<evidence type="ECO:0000313" key="4">
    <source>
        <dbReference type="Proteomes" id="UP000677152"/>
    </source>
</evidence>
<reference evidence="3" key="1">
    <citation type="submission" date="2021-04" db="EMBL/GenBank/DDBJ databases">
        <title>Genomic sequence of Actinosynnema pretiosum subsp. pretiosum ATCC 31280 (C-14919).</title>
        <authorList>
            <person name="Bai L."/>
            <person name="Wang X."/>
            <person name="Xiao Y."/>
        </authorList>
    </citation>
    <scope>NUCLEOTIDE SEQUENCE</scope>
    <source>
        <strain evidence="3">ATCC 31280</strain>
    </source>
</reference>
<dbReference type="InterPro" id="IPR028087">
    <property type="entry name" value="Tad_N"/>
</dbReference>
<dbReference type="EMBL" id="CP073249">
    <property type="protein sequence ID" value="QUF01673.1"/>
    <property type="molecule type" value="Genomic_DNA"/>
</dbReference>
<proteinExistence type="predicted"/>
<accession>A0AA45L207</accession>
<dbReference type="AlphaFoldDB" id="A0AA45L207"/>
<dbReference type="Proteomes" id="UP000677152">
    <property type="component" value="Chromosome"/>
</dbReference>
<gene>
    <name evidence="3" type="ORF">KCV87_19120</name>
</gene>
<keyword evidence="1" id="KW-1133">Transmembrane helix</keyword>
<feature type="domain" description="Putative Flp pilus-assembly TadG-like N-terminal" evidence="2">
    <location>
        <begin position="7"/>
        <end position="53"/>
    </location>
</feature>
<keyword evidence="3" id="KW-0067">ATP-binding</keyword>
<sequence length="109" mass="11045">MRLGDRGSASVLGAVLVVVLVSLAVLGVQFGAAVVVRHRVVAAADLAALAAAGRLLEGDGVACGWAERVVREMGAVLERCSVREWEVAVSVSGPANLFGTPVGRARAGP</sequence>
<keyword evidence="3" id="KW-0347">Helicase</keyword>
<evidence type="ECO:0000256" key="1">
    <source>
        <dbReference type="SAM" id="Phobius"/>
    </source>
</evidence>
<dbReference type="NCBIfam" id="TIGR03816">
    <property type="entry name" value="tadE_like_DECH"/>
    <property type="match status" value="1"/>
</dbReference>
<keyword evidence="3" id="KW-0378">Hydrolase</keyword>
<keyword evidence="1" id="KW-0812">Transmembrane</keyword>
<evidence type="ECO:0000259" key="2">
    <source>
        <dbReference type="Pfam" id="PF13400"/>
    </source>
</evidence>
<dbReference type="GO" id="GO:0004386">
    <property type="term" value="F:helicase activity"/>
    <property type="evidence" value="ECO:0007669"/>
    <property type="project" value="UniProtKB-KW"/>
</dbReference>
<dbReference type="Pfam" id="PF13400">
    <property type="entry name" value="Tad"/>
    <property type="match status" value="1"/>
</dbReference>
<protein>
    <submittedName>
        <fullName evidence="3">Helicase</fullName>
    </submittedName>
</protein>
<keyword evidence="1" id="KW-0472">Membrane</keyword>
<organism evidence="3 4">
    <name type="scientific">Actinosynnema pretiosum subsp. pretiosum</name>
    <dbReference type="NCBI Taxonomy" id="103721"/>
    <lineage>
        <taxon>Bacteria</taxon>
        <taxon>Bacillati</taxon>
        <taxon>Actinomycetota</taxon>
        <taxon>Actinomycetes</taxon>
        <taxon>Pseudonocardiales</taxon>
        <taxon>Pseudonocardiaceae</taxon>
        <taxon>Actinosynnema</taxon>
    </lineage>
</organism>
<name>A0AA45L207_9PSEU</name>
<evidence type="ECO:0000313" key="3">
    <source>
        <dbReference type="EMBL" id="QUF01673.1"/>
    </source>
</evidence>
<keyword evidence="3" id="KW-0547">Nucleotide-binding</keyword>